<keyword evidence="2" id="KW-0732">Signal</keyword>
<evidence type="ECO:0000313" key="4">
    <source>
        <dbReference type="Proteomes" id="UP000054166"/>
    </source>
</evidence>
<feature type="signal peptide" evidence="2">
    <location>
        <begin position="1"/>
        <end position="21"/>
    </location>
</feature>
<dbReference type="Proteomes" id="UP000054166">
    <property type="component" value="Unassembled WGS sequence"/>
</dbReference>
<proteinExistence type="predicted"/>
<sequence>MKFSTTVAAIVVAVFAQTVTAVPVPQSDFTPTSGSTVVTFGEESEPSQGGKFANF</sequence>
<accession>A0A0C3G6Q7</accession>
<keyword evidence="4" id="KW-1185">Reference proteome</keyword>
<protein>
    <submittedName>
        <fullName evidence="3">Uncharacterized protein</fullName>
    </submittedName>
</protein>
<feature type="chain" id="PRO_5002164670" evidence="2">
    <location>
        <begin position="22"/>
        <end position="55"/>
    </location>
</feature>
<evidence type="ECO:0000256" key="2">
    <source>
        <dbReference type="SAM" id="SignalP"/>
    </source>
</evidence>
<dbReference type="EMBL" id="KN832982">
    <property type="protein sequence ID" value="KIM86356.1"/>
    <property type="molecule type" value="Genomic_DNA"/>
</dbReference>
<dbReference type="AlphaFoldDB" id="A0A0C3G6Q7"/>
<feature type="region of interest" description="Disordered" evidence="1">
    <location>
        <begin position="35"/>
        <end position="55"/>
    </location>
</feature>
<reference evidence="4" key="2">
    <citation type="submission" date="2015-01" db="EMBL/GenBank/DDBJ databases">
        <title>Evolutionary Origins and Diversification of the Mycorrhizal Mutualists.</title>
        <authorList>
            <consortium name="DOE Joint Genome Institute"/>
            <consortium name="Mycorrhizal Genomics Consortium"/>
            <person name="Kohler A."/>
            <person name="Kuo A."/>
            <person name="Nagy L.G."/>
            <person name="Floudas D."/>
            <person name="Copeland A."/>
            <person name="Barry K.W."/>
            <person name="Cichocki N."/>
            <person name="Veneault-Fourrey C."/>
            <person name="LaButti K."/>
            <person name="Lindquist E.A."/>
            <person name="Lipzen A."/>
            <person name="Lundell T."/>
            <person name="Morin E."/>
            <person name="Murat C."/>
            <person name="Riley R."/>
            <person name="Ohm R."/>
            <person name="Sun H."/>
            <person name="Tunlid A."/>
            <person name="Henrissat B."/>
            <person name="Grigoriev I.V."/>
            <person name="Hibbett D.S."/>
            <person name="Martin F."/>
        </authorList>
    </citation>
    <scope>NUCLEOTIDE SEQUENCE [LARGE SCALE GENOMIC DNA]</scope>
    <source>
        <strain evidence="4">F 1598</strain>
    </source>
</reference>
<evidence type="ECO:0000256" key="1">
    <source>
        <dbReference type="SAM" id="MobiDB-lite"/>
    </source>
</evidence>
<dbReference type="InParanoid" id="A0A0C3G6Q7"/>
<dbReference type="HOGENOM" id="CLU_3033181_0_0_1"/>
<evidence type="ECO:0000313" key="3">
    <source>
        <dbReference type="EMBL" id="KIM86356.1"/>
    </source>
</evidence>
<name>A0A0C3G6Q7_PILCF</name>
<reference evidence="3 4" key="1">
    <citation type="submission" date="2014-04" db="EMBL/GenBank/DDBJ databases">
        <authorList>
            <consortium name="DOE Joint Genome Institute"/>
            <person name="Kuo A."/>
            <person name="Tarkka M."/>
            <person name="Buscot F."/>
            <person name="Kohler A."/>
            <person name="Nagy L.G."/>
            <person name="Floudas D."/>
            <person name="Copeland A."/>
            <person name="Barry K.W."/>
            <person name="Cichocki N."/>
            <person name="Veneault-Fourrey C."/>
            <person name="LaButti K."/>
            <person name="Lindquist E.A."/>
            <person name="Lipzen A."/>
            <person name="Lundell T."/>
            <person name="Morin E."/>
            <person name="Murat C."/>
            <person name="Sun H."/>
            <person name="Tunlid A."/>
            <person name="Henrissat B."/>
            <person name="Grigoriev I.V."/>
            <person name="Hibbett D.S."/>
            <person name="Martin F."/>
            <person name="Nordberg H.P."/>
            <person name="Cantor M.N."/>
            <person name="Hua S.X."/>
        </authorList>
    </citation>
    <scope>NUCLEOTIDE SEQUENCE [LARGE SCALE GENOMIC DNA]</scope>
    <source>
        <strain evidence="3 4">F 1598</strain>
    </source>
</reference>
<gene>
    <name evidence="3" type="ORF">PILCRDRAFT_816297</name>
</gene>
<organism evidence="3 4">
    <name type="scientific">Piloderma croceum (strain F 1598)</name>
    <dbReference type="NCBI Taxonomy" id="765440"/>
    <lineage>
        <taxon>Eukaryota</taxon>
        <taxon>Fungi</taxon>
        <taxon>Dikarya</taxon>
        <taxon>Basidiomycota</taxon>
        <taxon>Agaricomycotina</taxon>
        <taxon>Agaricomycetes</taxon>
        <taxon>Agaricomycetidae</taxon>
        <taxon>Atheliales</taxon>
        <taxon>Atheliaceae</taxon>
        <taxon>Piloderma</taxon>
    </lineage>
</organism>